<proteinExistence type="predicted"/>
<accession>A0A9P6N077</accession>
<keyword evidence="3" id="KW-1185">Reference proteome</keyword>
<evidence type="ECO:0000313" key="3">
    <source>
        <dbReference type="Proteomes" id="UP000703661"/>
    </source>
</evidence>
<dbReference type="EMBL" id="JAAAID010000318">
    <property type="protein sequence ID" value="KAG0019006.1"/>
    <property type="molecule type" value="Genomic_DNA"/>
</dbReference>
<comment type="caution">
    <text evidence="2">The sequence shown here is derived from an EMBL/GenBank/DDBJ whole genome shotgun (WGS) entry which is preliminary data.</text>
</comment>
<dbReference type="SUPFAM" id="SSF48452">
    <property type="entry name" value="TPR-like"/>
    <property type="match status" value="1"/>
</dbReference>
<feature type="region of interest" description="Disordered" evidence="1">
    <location>
        <begin position="141"/>
        <end position="160"/>
    </location>
</feature>
<dbReference type="AlphaFoldDB" id="A0A9P6N077"/>
<evidence type="ECO:0000256" key="1">
    <source>
        <dbReference type="SAM" id="MobiDB-lite"/>
    </source>
</evidence>
<protein>
    <submittedName>
        <fullName evidence="2">Uncharacterized protein</fullName>
    </submittedName>
</protein>
<reference evidence="2" key="1">
    <citation type="journal article" date="2020" name="Fungal Divers.">
        <title>Resolving the Mortierellaceae phylogeny through synthesis of multi-gene phylogenetics and phylogenomics.</title>
        <authorList>
            <person name="Vandepol N."/>
            <person name="Liber J."/>
            <person name="Desiro A."/>
            <person name="Na H."/>
            <person name="Kennedy M."/>
            <person name="Barry K."/>
            <person name="Grigoriev I.V."/>
            <person name="Miller A.N."/>
            <person name="O'Donnell K."/>
            <person name="Stajich J.E."/>
            <person name="Bonito G."/>
        </authorList>
    </citation>
    <scope>NUCLEOTIDE SEQUENCE</scope>
    <source>
        <strain evidence="2">NRRL 2769</strain>
    </source>
</reference>
<dbReference type="Proteomes" id="UP000703661">
    <property type="component" value="Unassembled WGS sequence"/>
</dbReference>
<name>A0A9P6N077_9FUNG</name>
<sequence length="416" mass="46491">MENDFPFTFGDVSDEEAGSDGLFCAPKTKATSSKLKATLDQDPYYAQIDEDGVRAINLENRSGNRDKSSTVGSPKIFLSGLEKWFHHTGKSVEELMLQDKNGATKVKMQADHYYMLHQYQEAYDIAQEYCRVVANNEPNITAGDGGLRRQDNRGETAGSGVLRVTDSKEMHEMALRCALRLNKFGEAATLADELTIQDTGAVFLKAKAYMAVGRCNDAALKLVQYQKSRSSNYLIWKILGECLYQPAKPHYSNSSMEPLSISASEQQITTILALICILRARHLMRASTWSHVDYAQARYDREMKAMNDLRSKMERESGLNLKYVTDQIGRCGNGAQEDTELLAEYMEKIITPAQEMLRTLKEAGKTGINYPNSSFALEVVEFIVNSWDPQVLASAAPGIIQEDDDNELGEVSVRKK</sequence>
<gene>
    <name evidence="2" type="ORF">BGZ80_006439</name>
</gene>
<evidence type="ECO:0000313" key="2">
    <source>
        <dbReference type="EMBL" id="KAG0019006.1"/>
    </source>
</evidence>
<dbReference type="InterPro" id="IPR011990">
    <property type="entry name" value="TPR-like_helical_dom_sf"/>
</dbReference>
<organism evidence="2 3">
    <name type="scientific">Entomortierella chlamydospora</name>
    <dbReference type="NCBI Taxonomy" id="101097"/>
    <lineage>
        <taxon>Eukaryota</taxon>
        <taxon>Fungi</taxon>
        <taxon>Fungi incertae sedis</taxon>
        <taxon>Mucoromycota</taxon>
        <taxon>Mortierellomycotina</taxon>
        <taxon>Mortierellomycetes</taxon>
        <taxon>Mortierellales</taxon>
        <taxon>Mortierellaceae</taxon>
        <taxon>Entomortierella</taxon>
    </lineage>
</organism>